<evidence type="ECO:0000313" key="2">
    <source>
        <dbReference type="Proteomes" id="UP001153332"/>
    </source>
</evidence>
<sequence length="251" mass="28906">MFLIRKTIDRLRLTRTRATTQGLMFVTSRVRDPRKTPDELYNRFYDEEHLGLVLAGGQTKLALRYKNVSTKAAVPYIALYPINDVSFFGSPGNLKLIEDVKKSEILGCDNVSELIDFELRSYEKIHTFEGYGRARRKDASEQPARTLIVVTIDPAEGCEKEIDAWYRKQHLEMLNMCKGFRRCTRYMRVDGACPRYLALAEYDSSPRNLPRDQIKQVYATEWNGMISARTKSYDLNVFALIQAQGATNLQL</sequence>
<evidence type="ECO:0000313" key="1">
    <source>
        <dbReference type="EMBL" id="KAJ8131850.1"/>
    </source>
</evidence>
<keyword evidence="2" id="KW-1185">Reference proteome</keyword>
<name>A0ACC2JWK0_9PEZI</name>
<comment type="caution">
    <text evidence="1">The sequence shown here is derived from an EMBL/GenBank/DDBJ whole genome shotgun (WGS) entry which is preliminary data.</text>
</comment>
<gene>
    <name evidence="1" type="ORF">O1611_g1773</name>
</gene>
<dbReference type="Proteomes" id="UP001153332">
    <property type="component" value="Unassembled WGS sequence"/>
</dbReference>
<protein>
    <submittedName>
        <fullName evidence="1">Uncharacterized protein</fullName>
    </submittedName>
</protein>
<dbReference type="EMBL" id="JAPUUL010000218">
    <property type="protein sequence ID" value="KAJ8131850.1"/>
    <property type="molecule type" value="Genomic_DNA"/>
</dbReference>
<reference evidence="1" key="1">
    <citation type="submission" date="2022-12" db="EMBL/GenBank/DDBJ databases">
        <title>Genome Sequence of Lasiodiplodia mahajangana.</title>
        <authorList>
            <person name="Buettner E."/>
        </authorList>
    </citation>
    <scope>NUCLEOTIDE SEQUENCE</scope>
    <source>
        <strain evidence="1">VT137</strain>
    </source>
</reference>
<organism evidence="1 2">
    <name type="scientific">Lasiodiplodia mahajangana</name>
    <dbReference type="NCBI Taxonomy" id="1108764"/>
    <lineage>
        <taxon>Eukaryota</taxon>
        <taxon>Fungi</taxon>
        <taxon>Dikarya</taxon>
        <taxon>Ascomycota</taxon>
        <taxon>Pezizomycotina</taxon>
        <taxon>Dothideomycetes</taxon>
        <taxon>Dothideomycetes incertae sedis</taxon>
        <taxon>Botryosphaeriales</taxon>
        <taxon>Botryosphaeriaceae</taxon>
        <taxon>Lasiodiplodia</taxon>
    </lineage>
</organism>
<accession>A0ACC2JWK0</accession>
<proteinExistence type="predicted"/>